<comment type="caution">
    <text evidence="1">The sequence shown here is derived from an EMBL/GenBank/DDBJ whole genome shotgun (WGS) entry which is preliminary data.</text>
</comment>
<dbReference type="EMBL" id="BAABHA010000013">
    <property type="protein sequence ID" value="GAA4389562.1"/>
    <property type="molecule type" value="Genomic_DNA"/>
</dbReference>
<reference evidence="2" key="1">
    <citation type="journal article" date="2019" name="Int. J. Syst. Evol. Microbiol.">
        <title>The Global Catalogue of Microorganisms (GCM) 10K type strain sequencing project: providing services to taxonomists for standard genome sequencing and annotation.</title>
        <authorList>
            <consortium name="The Broad Institute Genomics Platform"/>
            <consortium name="The Broad Institute Genome Sequencing Center for Infectious Disease"/>
            <person name="Wu L."/>
            <person name="Ma J."/>
        </authorList>
    </citation>
    <scope>NUCLEOTIDE SEQUENCE [LARGE SCALE GENOMIC DNA]</scope>
    <source>
        <strain evidence="2">JCM 17924</strain>
    </source>
</reference>
<name>A0ABP8JEF8_9BACT</name>
<organism evidence="1 2">
    <name type="scientific">Hymenobacter koreensis</name>
    <dbReference type="NCBI Taxonomy" id="1084523"/>
    <lineage>
        <taxon>Bacteria</taxon>
        <taxon>Pseudomonadati</taxon>
        <taxon>Bacteroidota</taxon>
        <taxon>Cytophagia</taxon>
        <taxon>Cytophagales</taxon>
        <taxon>Hymenobacteraceae</taxon>
        <taxon>Hymenobacter</taxon>
    </lineage>
</organism>
<sequence length="197" mass="22244">MSFYLWPYSILPQFNLSQAVHSYISFDPAAEVNGDTLQALLEAFQVRYHAQHLLRQHGLPAAPKVGNWYPLQAWLDLLADVEHTYGEQTVYAVGLHIVTCSRWPAGLTSLNDALSALDEACRSNVEGENIGYYRVQQLAPGDVRVLCLTPTPVAFEHGLLTGMARKFRPEQSLRIRVEKEATPANSPPLLKWFRIKW</sequence>
<evidence type="ECO:0000313" key="2">
    <source>
        <dbReference type="Proteomes" id="UP001500454"/>
    </source>
</evidence>
<proteinExistence type="predicted"/>
<protein>
    <submittedName>
        <fullName evidence="1">Uncharacterized protein</fullName>
    </submittedName>
</protein>
<dbReference type="Proteomes" id="UP001500454">
    <property type="component" value="Unassembled WGS sequence"/>
</dbReference>
<evidence type="ECO:0000313" key="1">
    <source>
        <dbReference type="EMBL" id="GAA4389562.1"/>
    </source>
</evidence>
<accession>A0ABP8JEF8</accession>
<keyword evidence="2" id="KW-1185">Reference proteome</keyword>
<gene>
    <name evidence="1" type="ORF">GCM10023186_37000</name>
</gene>